<dbReference type="EMBL" id="JAAIKC010000003">
    <property type="protein sequence ID" value="NEW06484.1"/>
    <property type="molecule type" value="Genomic_DNA"/>
</dbReference>
<keyword evidence="3 6" id="KW-0812">Transmembrane</keyword>
<gene>
    <name evidence="7" type="ORF">GK047_10725</name>
</gene>
<proteinExistence type="inferred from homology"/>
<comment type="subcellular location">
    <subcellularLocation>
        <location evidence="1">Membrane</location>
        <topology evidence="1">Multi-pass membrane protein</topology>
    </subcellularLocation>
</comment>
<dbReference type="GO" id="GO:0016020">
    <property type="term" value="C:membrane"/>
    <property type="evidence" value="ECO:0007669"/>
    <property type="project" value="UniProtKB-SubCell"/>
</dbReference>
<reference evidence="7" key="1">
    <citation type="submission" date="2020-02" db="EMBL/GenBank/DDBJ databases">
        <authorList>
            <person name="Shen X.-R."/>
            <person name="Zhang Y.-X."/>
        </authorList>
    </citation>
    <scope>NUCLEOTIDE SEQUENCE</scope>
    <source>
        <strain evidence="7">SYP-B3998</strain>
    </source>
</reference>
<evidence type="ECO:0000256" key="2">
    <source>
        <dbReference type="ARBA" id="ARBA00007524"/>
    </source>
</evidence>
<evidence type="ECO:0008006" key="8">
    <source>
        <dbReference type="Google" id="ProtNLM"/>
    </source>
</evidence>
<evidence type="ECO:0000256" key="4">
    <source>
        <dbReference type="ARBA" id="ARBA00022989"/>
    </source>
</evidence>
<keyword evidence="5 6" id="KW-0472">Membrane</keyword>
<accession>A0A6G3ZXR6</accession>
<dbReference type="InterPro" id="IPR038330">
    <property type="entry name" value="TspO/MBR-related_sf"/>
</dbReference>
<evidence type="ECO:0000256" key="1">
    <source>
        <dbReference type="ARBA" id="ARBA00004141"/>
    </source>
</evidence>
<comment type="similarity">
    <text evidence="2">Belongs to the TspO/BZRP family.</text>
</comment>
<feature type="transmembrane region" description="Helical" evidence="6">
    <location>
        <begin position="31"/>
        <end position="51"/>
    </location>
</feature>
<organism evidence="7">
    <name type="scientific">Paenibacillus sp. SYP-B3998</name>
    <dbReference type="NCBI Taxonomy" id="2678564"/>
    <lineage>
        <taxon>Bacteria</taxon>
        <taxon>Bacillati</taxon>
        <taxon>Bacillota</taxon>
        <taxon>Bacilli</taxon>
        <taxon>Bacillales</taxon>
        <taxon>Paenibacillaceae</taxon>
        <taxon>Paenibacillus</taxon>
    </lineage>
</organism>
<evidence type="ECO:0000256" key="6">
    <source>
        <dbReference type="SAM" id="Phobius"/>
    </source>
</evidence>
<keyword evidence="4 6" id="KW-1133">Transmembrane helix</keyword>
<name>A0A6G3ZXR6_9BACL</name>
<evidence type="ECO:0000256" key="3">
    <source>
        <dbReference type="ARBA" id="ARBA00022692"/>
    </source>
</evidence>
<dbReference type="InterPro" id="IPR004307">
    <property type="entry name" value="TspO_MBR"/>
</dbReference>
<protein>
    <recommendedName>
        <fullName evidence="8">Tryptophan-rich sensory protein</fullName>
    </recommendedName>
</protein>
<evidence type="ECO:0000313" key="7">
    <source>
        <dbReference type="EMBL" id="NEW06484.1"/>
    </source>
</evidence>
<sequence length="56" mass="6259">MVISRLAFLDTLLVAISTFLLIYATISYSAACLLVPCLLWSCFATFLAWTINQLNK</sequence>
<comment type="caution">
    <text evidence="7">The sequence shown here is derived from an EMBL/GenBank/DDBJ whole genome shotgun (WGS) entry which is preliminary data.</text>
</comment>
<dbReference type="Gene3D" id="1.20.1260.100">
    <property type="entry name" value="TspO/MBR protein"/>
    <property type="match status" value="1"/>
</dbReference>
<dbReference type="Pfam" id="PF03073">
    <property type="entry name" value="TspO_MBR"/>
    <property type="match status" value="1"/>
</dbReference>
<feature type="transmembrane region" description="Helical" evidence="6">
    <location>
        <begin position="6"/>
        <end position="24"/>
    </location>
</feature>
<dbReference type="AlphaFoldDB" id="A0A6G3ZXR6"/>
<evidence type="ECO:0000256" key="5">
    <source>
        <dbReference type="ARBA" id="ARBA00023136"/>
    </source>
</evidence>